<keyword evidence="2" id="KW-1185">Reference proteome</keyword>
<reference evidence="1 2" key="2">
    <citation type="submission" date="2018-11" db="EMBL/GenBank/DDBJ databases">
        <authorList>
            <consortium name="Pathogen Informatics"/>
        </authorList>
    </citation>
    <scope>NUCLEOTIDE SEQUENCE [LARGE SCALE GENOMIC DNA]</scope>
    <source>
        <strain evidence="1 2">NST_G2</strain>
    </source>
</reference>
<accession>A0A183SDM9</accession>
<dbReference type="WBParaSite" id="SSLN_0000239701-mRNA-1">
    <property type="protein sequence ID" value="SSLN_0000239701-mRNA-1"/>
    <property type="gene ID" value="SSLN_0000239701"/>
</dbReference>
<name>A0A183SDM9_SCHSO</name>
<dbReference type="Proteomes" id="UP000275846">
    <property type="component" value="Unassembled WGS sequence"/>
</dbReference>
<proteinExistence type="predicted"/>
<organism evidence="3">
    <name type="scientific">Schistocephalus solidus</name>
    <name type="common">Tapeworm</name>
    <dbReference type="NCBI Taxonomy" id="70667"/>
    <lineage>
        <taxon>Eukaryota</taxon>
        <taxon>Metazoa</taxon>
        <taxon>Spiralia</taxon>
        <taxon>Lophotrochozoa</taxon>
        <taxon>Platyhelminthes</taxon>
        <taxon>Cestoda</taxon>
        <taxon>Eucestoda</taxon>
        <taxon>Diphyllobothriidea</taxon>
        <taxon>Diphyllobothriidae</taxon>
        <taxon>Schistocephalus</taxon>
    </lineage>
</organism>
<protein>
    <submittedName>
        <fullName evidence="1 3">Uncharacterized protein</fullName>
    </submittedName>
</protein>
<sequence length="98" mass="11124">MQDAWMVRTAEEIQAYADRNEMKILFKAIKVIYGHCIKRTAPRLSSDGTTLLMEKSTFLKCWAEHFISVLNGSSAIAEAAIDQLPQVDTNKYMELQPT</sequence>
<evidence type="ECO:0000313" key="1">
    <source>
        <dbReference type="EMBL" id="VDL88712.1"/>
    </source>
</evidence>
<evidence type="ECO:0000313" key="3">
    <source>
        <dbReference type="WBParaSite" id="SSLN_0000239701-mRNA-1"/>
    </source>
</evidence>
<dbReference type="AlphaFoldDB" id="A0A183SDM9"/>
<dbReference type="EMBL" id="UYSU01032226">
    <property type="protein sequence ID" value="VDL88712.1"/>
    <property type="molecule type" value="Genomic_DNA"/>
</dbReference>
<evidence type="ECO:0000313" key="2">
    <source>
        <dbReference type="Proteomes" id="UP000275846"/>
    </source>
</evidence>
<reference evidence="3" key="1">
    <citation type="submission" date="2016-06" db="UniProtKB">
        <authorList>
            <consortium name="WormBaseParasite"/>
        </authorList>
    </citation>
    <scope>IDENTIFICATION</scope>
</reference>
<gene>
    <name evidence="1" type="ORF">SSLN_LOCUS2327</name>
</gene>